<comment type="cofactor">
    <cofactor evidence="1">
        <name>Zn(2+)</name>
        <dbReference type="ChEBI" id="CHEBI:29105"/>
    </cofactor>
</comment>
<dbReference type="GO" id="GO:0004181">
    <property type="term" value="F:metallocarboxypeptidase activity"/>
    <property type="evidence" value="ECO:0007669"/>
    <property type="project" value="InterPro"/>
</dbReference>
<dbReference type="PANTHER" id="PTHR11705:SF143">
    <property type="entry name" value="SLL0236 PROTEIN"/>
    <property type="match status" value="1"/>
</dbReference>
<evidence type="ECO:0000256" key="2">
    <source>
        <dbReference type="ARBA" id="ARBA00005988"/>
    </source>
</evidence>
<dbReference type="SUPFAM" id="SSF53187">
    <property type="entry name" value="Zn-dependent exopeptidases"/>
    <property type="match status" value="1"/>
</dbReference>
<evidence type="ECO:0000313" key="10">
    <source>
        <dbReference type="Proteomes" id="UP000229681"/>
    </source>
</evidence>
<name>A0A2M8PEP1_9CHLR</name>
<comment type="caution">
    <text evidence="9">The sequence shown here is derived from an EMBL/GenBank/DDBJ whole genome shotgun (WGS) entry which is preliminary data.</text>
</comment>
<evidence type="ECO:0000259" key="8">
    <source>
        <dbReference type="PROSITE" id="PS52035"/>
    </source>
</evidence>
<dbReference type="Gene3D" id="3.40.630.10">
    <property type="entry name" value="Zn peptidases"/>
    <property type="match status" value="1"/>
</dbReference>
<evidence type="ECO:0000256" key="1">
    <source>
        <dbReference type="ARBA" id="ARBA00001947"/>
    </source>
</evidence>
<dbReference type="EMBL" id="PGTM01000089">
    <property type="protein sequence ID" value="PJF35998.1"/>
    <property type="molecule type" value="Genomic_DNA"/>
</dbReference>
<reference evidence="9 10" key="1">
    <citation type="submission" date="2017-11" db="EMBL/GenBank/DDBJ databases">
        <title>Evolution of Phototrophy in the Chloroflexi Phylum Driven by Horizontal Gene Transfer.</title>
        <authorList>
            <person name="Ward L.M."/>
            <person name="Hemp J."/>
            <person name="Shih P.M."/>
            <person name="Mcglynn S.E."/>
            <person name="Fischer W."/>
        </authorList>
    </citation>
    <scope>NUCLEOTIDE SEQUENCE [LARGE SCALE GENOMIC DNA]</scope>
    <source>
        <strain evidence="9">JP3_13</strain>
    </source>
</reference>
<feature type="domain" description="Peptidase M14" evidence="8">
    <location>
        <begin position="8"/>
        <end position="361"/>
    </location>
</feature>
<keyword evidence="3" id="KW-0645">Protease</keyword>
<dbReference type="PRINTS" id="PR00765">
    <property type="entry name" value="CRBOXYPTASEA"/>
</dbReference>
<evidence type="ECO:0000256" key="5">
    <source>
        <dbReference type="ARBA" id="ARBA00022833"/>
    </source>
</evidence>
<keyword evidence="6" id="KW-0482">Metalloprotease</keyword>
<protein>
    <submittedName>
        <fullName evidence="9">Carboxypeptidase</fullName>
    </submittedName>
</protein>
<evidence type="ECO:0000256" key="7">
    <source>
        <dbReference type="PROSITE-ProRule" id="PRU01379"/>
    </source>
</evidence>
<evidence type="ECO:0000256" key="6">
    <source>
        <dbReference type="ARBA" id="ARBA00023049"/>
    </source>
</evidence>
<dbReference type="PANTHER" id="PTHR11705">
    <property type="entry name" value="PROTEASE FAMILY M14 CARBOXYPEPTIDASE A,B"/>
    <property type="match status" value="1"/>
</dbReference>
<dbReference type="Proteomes" id="UP000229681">
    <property type="component" value="Unassembled WGS sequence"/>
</dbReference>
<dbReference type="InterPro" id="IPR000834">
    <property type="entry name" value="Peptidase_M14"/>
</dbReference>
<proteinExistence type="inferred from homology"/>
<keyword evidence="5" id="KW-0862">Zinc</keyword>
<dbReference type="GO" id="GO:0008270">
    <property type="term" value="F:zinc ion binding"/>
    <property type="evidence" value="ECO:0007669"/>
    <property type="project" value="InterPro"/>
</dbReference>
<dbReference type="GO" id="GO:0006508">
    <property type="term" value="P:proteolysis"/>
    <property type="evidence" value="ECO:0007669"/>
    <property type="project" value="UniProtKB-KW"/>
</dbReference>
<dbReference type="PROSITE" id="PS52035">
    <property type="entry name" value="PEPTIDASE_M14"/>
    <property type="match status" value="1"/>
</dbReference>
<feature type="active site" description="Proton donor/acceptor" evidence="7">
    <location>
        <position position="341"/>
    </location>
</feature>
<comment type="similarity">
    <text evidence="2 7">Belongs to the peptidase M14 family.</text>
</comment>
<gene>
    <name evidence="9" type="ORF">CUN49_07740</name>
</gene>
<dbReference type="GO" id="GO:0005615">
    <property type="term" value="C:extracellular space"/>
    <property type="evidence" value="ECO:0007669"/>
    <property type="project" value="TreeGrafter"/>
</dbReference>
<dbReference type="AlphaFoldDB" id="A0A2M8PEP1"/>
<keyword evidence="9" id="KW-0121">Carboxypeptidase</keyword>
<dbReference type="SMART" id="SM00631">
    <property type="entry name" value="Zn_pept"/>
    <property type="match status" value="1"/>
</dbReference>
<evidence type="ECO:0000313" key="9">
    <source>
        <dbReference type="EMBL" id="PJF35998.1"/>
    </source>
</evidence>
<dbReference type="CDD" id="cd06905">
    <property type="entry name" value="M14-like"/>
    <property type="match status" value="1"/>
</dbReference>
<accession>A0A2M8PEP1</accession>
<sequence length="565" mass="63982">MPDIHFDRYYRYDDLTRLLHAYAEEFPQLVQVQSLGKSYEGRDIWLATLTNRATGAAEEKPALWVDGNIHASEVSPSSACLYLIQALTSGYGKHADFTRALDTRTFYVCPRLNPDGAELALADKPRIIRSSTRPYPYDEEGLEGLIEQDIDGDGRMLQMRIPDPNGAWKPHPDEPRLMIRRDPTEVGGTYYRILPEGLIKNYDGVTISLMRNKEGLDLNRNYPAHWRQEGEQVGAGEYPTSEPEVRAAVAFIVAHPNITGAVAFHTWSGVLLRPSGVAPDDSLPAEDLWTFQHIGKKGTELTGYPAISNFHDFKYHPKEVITGTFDDWAYDHLGLYAWTVELWSPQRQAGITEYKFIDWYREHPVEDALKMLKWSDEKLDGKGYVDWYAFEHPQLGTIELGGWNMQYAWRNPPPQYLEREIAPFADWLTWHALISPRLELHSTQVTPLGEGNYLVRLVVQNSGWLPTYVSKKALERKVVRGVICEVRLPEGAKLLSGKERHDFGQLEGRAYIGSSATPWAVWRAGGTSDRLKAEWVIHAPQGGTLELIARQERSGVVRVSLTLGG</sequence>
<keyword evidence="4" id="KW-0378">Hydrolase</keyword>
<organism evidence="9 10">
    <name type="scientific">Candidatus Thermofonsia Clade 1 bacterium</name>
    <dbReference type="NCBI Taxonomy" id="2364210"/>
    <lineage>
        <taxon>Bacteria</taxon>
        <taxon>Bacillati</taxon>
        <taxon>Chloroflexota</taxon>
        <taxon>Candidatus Thermofontia</taxon>
        <taxon>Candidatus Thermofonsia Clade 1</taxon>
    </lineage>
</organism>
<evidence type="ECO:0000256" key="3">
    <source>
        <dbReference type="ARBA" id="ARBA00022670"/>
    </source>
</evidence>
<dbReference type="Pfam" id="PF00246">
    <property type="entry name" value="Peptidase_M14"/>
    <property type="match status" value="2"/>
</dbReference>
<evidence type="ECO:0000256" key="4">
    <source>
        <dbReference type="ARBA" id="ARBA00022801"/>
    </source>
</evidence>